<reference evidence="1 2" key="1">
    <citation type="journal article" date="2019" name="Sci. Rep.">
        <title>Orb-weaving spider Araneus ventricosus genome elucidates the spidroin gene catalogue.</title>
        <authorList>
            <person name="Kono N."/>
            <person name="Nakamura H."/>
            <person name="Ohtoshi R."/>
            <person name="Moran D.A.P."/>
            <person name="Shinohara A."/>
            <person name="Yoshida Y."/>
            <person name="Fujiwara M."/>
            <person name="Mori M."/>
            <person name="Tomita M."/>
            <person name="Arakawa K."/>
        </authorList>
    </citation>
    <scope>NUCLEOTIDE SEQUENCE [LARGE SCALE GENOMIC DNA]</scope>
</reference>
<dbReference type="Proteomes" id="UP000499080">
    <property type="component" value="Unassembled WGS sequence"/>
</dbReference>
<sequence length="135" mass="15421">MAWAGVSINGHTYLYIIRNGALTAQRYRDDTLRPIVVPYAAAIGDKSVLMEDNARPHRVLPVDNFLFEEGILRMDLSAYYPDMNPIERVWDILGRKFTGSFITPETIKRLESSFLQKLKRIPHPSLIPGVLGERH</sequence>
<gene>
    <name evidence="1" type="ORF">AVEN_186742_1</name>
</gene>
<proteinExistence type="predicted"/>
<organism evidence="1 2">
    <name type="scientific">Araneus ventricosus</name>
    <name type="common">Orbweaver spider</name>
    <name type="synonym">Epeira ventricosa</name>
    <dbReference type="NCBI Taxonomy" id="182803"/>
    <lineage>
        <taxon>Eukaryota</taxon>
        <taxon>Metazoa</taxon>
        <taxon>Ecdysozoa</taxon>
        <taxon>Arthropoda</taxon>
        <taxon>Chelicerata</taxon>
        <taxon>Arachnida</taxon>
        <taxon>Araneae</taxon>
        <taxon>Araneomorphae</taxon>
        <taxon>Entelegynae</taxon>
        <taxon>Araneoidea</taxon>
        <taxon>Araneidae</taxon>
        <taxon>Araneus</taxon>
    </lineage>
</organism>
<dbReference type="EMBL" id="BGPR01017263">
    <property type="protein sequence ID" value="GBN75619.1"/>
    <property type="molecule type" value="Genomic_DNA"/>
</dbReference>
<dbReference type="InterPro" id="IPR036397">
    <property type="entry name" value="RNaseH_sf"/>
</dbReference>
<dbReference type="AlphaFoldDB" id="A0A4Y2RK33"/>
<evidence type="ECO:0000313" key="2">
    <source>
        <dbReference type="Proteomes" id="UP000499080"/>
    </source>
</evidence>
<evidence type="ECO:0008006" key="3">
    <source>
        <dbReference type="Google" id="ProtNLM"/>
    </source>
</evidence>
<dbReference type="Gene3D" id="3.30.420.10">
    <property type="entry name" value="Ribonuclease H-like superfamily/Ribonuclease H"/>
    <property type="match status" value="1"/>
</dbReference>
<accession>A0A4Y2RK33</accession>
<name>A0A4Y2RK33_ARAVE</name>
<protein>
    <recommendedName>
        <fullName evidence="3">Tc1-like transposase DDE domain-containing protein</fullName>
    </recommendedName>
</protein>
<dbReference type="OrthoDB" id="8942091at2759"/>
<dbReference type="GO" id="GO:0003676">
    <property type="term" value="F:nucleic acid binding"/>
    <property type="evidence" value="ECO:0007669"/>
    <property type="project" value="InterPro"/>
</dbReference>
<keyword evidence="2" id="KW-1185">Reference proteome</keyword>
<evidence type="ECO:0000313" key="1">
    <source>
        <dbReference type="EMBL" id="GBN75619.1"/>
    </source>
</evidence>
<comment type="caution">
    <text evidence="1">The sequence shown here is derived from an EMBL/GenBank/DDBJ whole genome shotgun (WGS) entry which is preliminary data.</text>
</comment>